<evidence type="ECO:0000256" key="3">
    <source>
        <dbReference type="ARBA" id="ARBA00022692"/>
    </source>
</evidence>
<sequence length="210" mass="23956">MMNAHLTWTAAWTLQEWITYAKGMNLEEIKSLLHRYSELGPLPGILLPFLEALLPFLPLVVFVVANASAYGMWLGFFYSWIGVGAGSLLVFVLARRFGRRYGERIRKRFPKSEKLFGYIERRGFTPIFILACFPFSPSVIVNITSGLSKIQLHTFLIAMLLGKGVMIFTLSFIGHDLQALVDHPWRIFLAIAVLILMWIGGRMLEKRFEA</sequence>
<feature type="transmembrane region" description="Helical" evidence="6">
    <location>
        <begin position="155"/>
        <end position="173"/>
    </location>
</feature>
<evidence type="ECO:0000256" key="6">
    <source>
        <dbReference type="RuleBase" id="RU366058"/>
    </source>
</evidence>
<evidence type="ECO:0000256" key="5">
    <source>
        <dbReference type="ARBA" id="ARBA00023136"/>
    </source>
</evidence>
<dbReference type="PANTHER" id="PTHR12677">
    <property type="entry name" value="GOLGI APPARATUS MEMBRANE PROTEIN TVP38-RELATED"/>
    <property type="match status" value="1"/>
</dbReference>
<keyword evidence="9" id="KW-1185">Reference proteome</keyword>
<feature type="transmembrane region" description="Helical" evidence="6">
    <location>
        <begin position="185"/>
        <end position="204"/>
    </location>
</feature>
<dbReference type="GO" id="GO:0005886">
    <property type="term" value="C:plasma membrane"/>
    <property type="evidence" value="ECO:0007669"/>
    <property type="project" value="UniProtKB-SubCell"/>
</dbReference>
<dbReference type="InterPro" id="IPR015414">
    <property type="entry name" value="TMEM64"/>
</dbReference>
<comment type="subcellular location">
    <subcellularLocation>
        <location evidence="1 6">Cell membrane</location>
        <topology evidence="1 6">Multi-pass membrane protein</topology>
    </subcellularLocation>
</comment>
<organism evidence="8 9">
    <name type="scientific">Cohnella lupini</name>
    <dbReference type="NCBI Taxonomy" id="1294267"/>
    <lineage>
        <taxon>Bacteria</taxon>
        <taxon>Bacillati</taxon>
        <taxon>Bacillota</taxon>
        <taxon>Bacilli</taxon>
        <taxon>Bacillales</taxon>
        <taxon>Paenibacillaceae</taxon>
        <taxon>Cohnella</taxon>
    </lineage>
</organism>
<reference evidence="8 9" key="1">
    <citation type="submission" date="2018-07" db="EMBL/GenBank/DDBJ databases">
        <title>Genomic Encyclopedia of Type Strains, Phase III (KMG-III): the genomes of soil and plant-associated and newly described type strains.</title>
        <authorList>
            <person name="Whitman W."/>
        </authorList>
    </citation>
    <scope>NUCLEOTIDE SEQUENCE [LARGE SCALE GENOMIC DNA]</scope>
    <source>
        <strain evidence="8 9">CECT 8236</strain>
    </source>
</reference>
<accession>A0A3D9ISD5</accession>
<dbReference type="Proteomes" id="UP000256869">
    <property type="component" value="Unassembled WGS sequence"/>
</dbReference>
<feature type="transmembrane region" description="Helical" evidence="6">
    <location>
        <begin position="45"/>
        <end position="65"/>
    </location>
</feature>
<keyword evidence="2 6" id="KW-1003">Cell membrane</keyword>
<dbReference type="EMBL" id="QRDY01000002">
    <property type="protein sequence ID" value="RED64693.1"/>
    <property type="molecule type" value="Genomic_DNA"/>
</dbReference>
<protein>
    <recommendedName>
        <fullName evidence="6">TVP38/TMEM64 family membrane protein</fullName>
    </recommendedName>
</protein>
<gene>
    <name evidence="8" type="ORF">DFP95_102113</name>
</gene>
<feature type="transmembrane region" description="Helical" evidence="6">
    <location>
        <begin position="72"/>
        <end position="94"/>
    </location>
</feature>
<name>A0A3D9ISD5_9BACL</name>
<feature type="transmembrane region" description="Helical" evidence="6">
    <location>
        <begin position="123"/>
        <end position="143"/>
    </location>
</feature>
<dbReference type="Pfam" id="PF09335">
    <property type="entry name" value="VTT_dom"/>
    <property type="match status" value="1"/>
</dbReference>
<comment type="caution">
    <text evidence="8">The sequence shown here is derived from an EMBL/GenBank/DDBJ whole genome shotgun (WGS) entry which is preliminary data.</text>
</comment>
<evidence type="ECO:0000313" key="8">
    <source>
        <dbReference type="EMBL" id="RED64693.1"/>
    </source>
</evidence>
<evidence type="ECO:0000313" key="9">
    <source>
        <dbReference type="Proteomes" id="UP000256869"/>
    </source>
</evidence>
<evidence type="ECO:0000256" key="1">
    <source>
        <dbReference type="ARBA" id="ARBA00004651"/>
    </source>
</evidence>
<proteinExistence type="inferred from homology"/>
<dbReference type="RefSeq" id="WP_342768182.1">
    <property type="nucleotide sequence ID" value="NZ_QRDY01000002.1"/>
</dbReference>
<dbReference type="InterPro" id="IPR032816">
    <property type="entry name" value="VTT_dom"/>
</dbReference>
<evidence type="ECO:0000259" key="7">
    <source>
        <dbReference type="Pfam" id="PF09335"/>
    </source>
</evidence>
<dbReference type="PANTHER" id="PTHR12677:SF55">
    <property type="entry name" value="UNDECAPRENYL PHOSPHATE TRANSPORTER SAOUHSC_00901-RELATED"/>
    <property type="match status" value="1"/>
</dbReference>
<keyword evidence="5 6" id="KW-0472">Membrane</keyword>
<evidence type="ECO:0000256" key="4">
    <source>
        <dbReference type="ARBA" id="ARBA00022989"/>
    </source>
</evidence>
<keyword evidence="4 6" id="KW-1133">Transmembrane helix</keyword>
<feature type="domain" description="VTT" evidence="7">
    <location>
        <begin position="57"/>
        <end position="175"/>
    </location>
</feature>
<comment type="similarity">
    <text evidence="6">Belongs to the TVP38/TMEM64 family.</text>
</comment>
<dbReference type="AlphaFoldDB" id="A0A3D9ISD5"/>
<evidence type="ECO:0000256" key="2">
    <source>
        <dbReference type="ARBA" id="ARBA00022475"/>
    </source>
</evidence>
<keyword evidence="3 6" id="KW-0812">Transmembrane</keyword>